<evidence type="ECO:0000313" key="2">
    <source>
        <dbReference type="Proteomes" id="UP000194761"/>
    </source>
</evidence>
<protein>
    <submittedName>
        <fullName evidence="1">Uncharacterized protein</fullName>
    </submittedName>
</protein>
<reference evidence="1 2" key="1">
    <citation type="submission" date="2017-05" db="EMBL/GenBank/DDBJ databases">
        <title>Biotechnological potential of actinobacteria isolated from South African environments.</title>
        <authorList>
            <person name="Le Roes-Hill M."/>
            <person name="Prins A."/>
            <person name="Durrell K.A."/>
        </authorList>
    </citation>
    <scope>NUCLEOTIDE SEQUENCE [LARGE SCALE GENOMIC DNA]</scope>
    <source>
        <strain evidence="1">M26</strain>
    </source>
</reference>
<gene>
    <name evidence="1" type="ORF">CA984_40875</name>
</gene>
<dbReference type="Proteomes" id="UP000194761">
    <property type="component" value="Unassembled WGS sequence"/>
</dbReference>
<name>A0A243QNL6_9ACTN</name>
<comment type="caution">
    <text evidence="1">The sequence shown here is derived from an EMBL/GenBank/DDBJ whole genome shotgun (WGS) entry which is preliminary data.</text>
</comment>
<sequence>MIGHPRTPGRHRAGLAPATVPHRLWDGPARAEADRLGQTWKSWTILYGLGSRRFYAMAAWSMPEALIVSDPTPEGLEAQMHNAEMIQILQRQPYAPALAEAGRS</sequence>
<evidence type="ECO:0000313" key="1">
    <source>
        <dbReference type="EMBL" id="OUC83324.1"/>
    </source>
</evidence>
<proteinExistence type="predicted"/>
<dbReference type="AlphaFoldDB" id="A0A243QNL6"/>
<organism evidence="1 2">
    <name type="scientific">Streptosporangium minutum</name>
    <dbReference type="NCBI Taxonomy" id="569862"/>
    <lineage>
        <taxon>Bacteria</taxon>
        <taxon>Bacillati</taxon>
        <taxon>Actinomycetota</taxon>
        <taxon>Actinomycetes</taxon>
        <taxon>Streptosporangiales</taxon>
        <taxon>Streptosporangiaceae</taxon>
        <taxon>Streptosporangium</taxon>
    </lineage>
</organism>
<dbReference type="EMBL" id="NGFP01000349">
    <property type="protein sequence ID" value="OUC83324.1"/>
    <property type="molecule type" value="Genomic_DNA"/>
</dbReference>
<keyword evidence="2" id="KW-1185">Reference proteome</keyword>
<accession>A0A243QNL6</accession>
<dbReference type="RefSeq" id="WP_133061930.1">
    <property type="nucleotide sequence ID" value="NZ_NGFP01000349.1"/>
</dbReference>